<dbReference type="PANTHER" id="PTHR30614">
    <property type="entry name" value="MEMBRANE COMPONENT OF AMINO ACID ABC TRANSPORTER"/>
    <property type="match status" value="1"/>
</dbReference>
<evidence type="ECO:0000256" key="5">
    <source>
        <dbReference type="ARBA" id="ARBA00022970"/>
    </source>
</evidence>
<dbReference type="GO" id="GO:0043190">
    <property type="term" value="C:ATP-binding cassette (ABC) transporter complex"/>
    <property type="evidence" value="ECO:0007669"/>
    <property type="project" value="InterPro"/>
</dbReference>
<comment type="subcellular location">
    <subcellularLocation>
        <location evidence="1 8">Cell membrane</location>
        <topology evidence="1 8">Multi-pass membrane protein</topology>
    </subcellularLocation>
</comment>
<evidence type="ECO:0000256" key="6">
    <source>
        <dbReference type="ARBA" id="ARBA00022989"/>
    </source>
</evidence>
<evidence type="ECO:0000256" key="3">
    <source>
        <dbReference type="ARBA" id="ARBA00022475"/>
    </source>
</evidence>
<dbReference type="InterPro" id="IPR000515">
    <property type="entry name" value="MetI-like"/>
</dbReference>
<organism evidence="10 11">
    <name type="scientific">Mycolicibacterium vanbaalenii</name>
    <name type="common">Mycobacterium vanbaalenii</name>
    <dbReference type="NCBI Taxonomy" id="110539"/>
    <lineage>
        <taxon>Bacteria</taxon>
        <taxon>Bacillati</taxon>
        <taxon>Actinomycetota</taxon>
        <taxon>Actinomycetes</taxon>
        <taxon>Mycobacteriales</taxon>
        <taxon>Mycobacteriaceae</taxon>
        <taxon>Mycolicibacterium</taxon>
    </lineage>
</organism>
<feature type="domain" description="ABC transmembrane type-1" evidence="9">
    <location>
        <begin position="16"/>
        <end position="200"/>
    </location>
</feature>
<evidence type="ECO:0000313" key="10">
    <source>
        <dbReference type="EMBL" id="CAA0132093.1"/>
    </source>
</evidence>
<dbReference type="Proteomes" id="UP000430146">
    <property type="component" value="Unassembled WGS sequence"/>
</dbReference>
<evidence type="ECO:0000313" key="11">
    <source>
        <dbReference type="Proteomes" id="UP000430146"/>
    </source>
</evidence>
<dbReference type="GO" id="GO:0006865">
    <property type="term" value="P:amino acid transport"/>
    <property type="evidence" value="ECO:0007669"/>
    <property type="project" value="UniProtKB-KW"/>
</dbReference>
<dbReference type="Pfam" id="PF00528">
    <property type="entry name" value="BPD_transp_1"/>
    <property type="match status" value="1"/>
</dbReference>
<dbReference type="SUPFAM" id="SSF161098">
    <property type="entry name" value="MetI-like"/>
    <property type="match status" value="1"/>
</dbReference>
<comment type="similarity">
    <text evidence="8">Belongs to the binding-protein-dependent transport system permease family.</text>
</comment>
<keyword evidence="6 8" id="KW-1133">Transmembrane helix</keyword>
<dbReference type="InterPro" id="IPR035906">
    <property type="entry name" value="MetI-like_sf"/>
</dbReference>
<reference evidence="10 11" key="1">
    <citation type="submission" date="2019-11" db="EMBL/GenBank/DDBJ databases">
        <authorList>
            <person name="Holert J."/>
        </authorList>
    </citation>
    <scope>NUCLEOTIDE SEQUENCE [LARGE SCALE GENOMIC DNA]</scope>
    <source>
        <strain evidence="10">BC8_1</strain>
    </source>
</reference>
<dbReference type="RefSeq" id="WP_159234278.1">
    <property type="nucleotide sequence ID" value="NZ_CACSIP010000045.1"/>
</dbReference>
<dbReference type="GO" id="GO:0022857">
    <property type="term" value="F:transmembrane transporter activity"/>
    <property type="evidence" value="ECO:0007669"/>
    <property type="project" value="InterPro"/>
</dbReference>
<dbReference type="InterPro" id="IPR014342">
    <property type="entry name" value="Ectoine_EhuC"/>
</dbReference>
<dbReference type="InterPro" id="IPR010065">
    <property type="entry name" value="AA_ABC_transptr_permease_3TM"/>
</dbReference>
<dbReference type="AlphaFoldDB" id="A0A5S9R7R5"/>
<keyword evidence="3" id="KW-1003">Cell membrane</keyword>
<keyword evidence="5" id="KW-0029">Amino-acid transport</keyword>
<dbReference type="OrthoDB" id="9814902at2"/>
<dbReference type="CDD" id="cd06261">
    <property type="entry name" value="TM_PBP2"/>
    <property type="match status" value="1"/>
</dbReference>
<dbReference type="InterPro" id="IPR043429">
    <property type="entry name" value="ArtM/GltK/GlnP/TcyL/YhdX-like"/>
</dbReference>
<keyword evidence="2 8" id="KW-0813">Transport</keyword>
<dbReference type="NCBIfam" id="TIGR01726">
    <property type="entry name" value="HEQRo_perm_3TM"/>
    <property type="match status" value="1"/>
</dbReference>
<accession>A0A5S9R7R5</accession>
<dbReference type="PROSITE" id="PS50928">
    <property type="entry name" value="ABC_TM1"/>
    <property type="match status" value="1"/>
</dbReference>
<evidence type="ECO:0000259" key="9">
    <source>
        <dbReference type="PROSITE" id="PS50928"/>
    </source>
</evidence>
<evidence type="ECO:0000256" key="4">
    <source>
        <dbReference type="ARBA" id="ARBA00022692"/>
    </source>
</evidence>
<evidence type="ECO:0000256" key="8">
    <source>
        <dbReference type="RuleBase" id="RU363032"/>
    </source>
</evidence>
<keyword evidence="7 8" id="KW-0472">Membrane</keyword>
<evidence type="ECO:0000256" key="7">
    <source>
        <dbReference type="ARBA" id="ARBA00023136"/>
    </source>
</evidence>
<proteinExistence type="inferred from homology"/>
<name>A0A5S9R7R5_MYCVN</name>
<feature type="transmembrane region" description="Helical" evidence="8">
    <location>
        <begin position="182"/>
        <end position="202"/>
    </location>
</feature>
<feature type="transmembrane region" description="Helical" evidence="8">
    <location>
        <begin position="20"/>
        <end position="42"/>
    </location>
</feature>
<keyword evidence="4 8" id="KW-0812">Transmembrane</keyword>
<evidence type="ECO:0000256" key="2">
    <source>
        <dbReference type="ARBA" id="ARBA00022448"/>
    </source>
</evidence>
<dbReference type="PANTHER" id="PTHR30614:SF0">
    <property type="entry name" value="L-CYSTINE TRANSPORT SYSTEM PERMEASE PROTEIN TCYL"/>
    <property type="match status" value="1"/>
</dbReference>
<evidence type="ECO:0000256" key="1">
    <source>
        <dbReference type="ARBA" id="ARBA00004651"/>
    </source>
</evidence>
<keyword evidence="11" id="KW-1185">Reference proteome</keyword>
<protein>
    <submittedName>
        <fullName evidence="10">Glutamine transport system permease protein GlnP</fullName>
    </submittedName>
</protein>
<feature type="transmembrane region" description="Helical" evidence="8">
    <location>
        <begin position="54"/>
        <end position="75"/>
    </location>
</feature>
<dbReference type="EMBL" id="CACSIP010000045">
    <property type="protein sequence ID" value="CAA0132093.1"/>
    <property type="molecule type" value="Genomic_DNA"/>
</dbReference>
<gene>
    <name evidence="10" type="primary">glnP</name>
    <name evidence="10" type="ORF">AELLOGFF_01607</name>
</gene>
<sequence length="232" mass="25067">MLAELVEAGPLFLHGAGLTMLYTVLGAAAALVVSFAFGLMSLSGSVVVRGFSRVVVEFFRGTSLVVQLLWIFFVLPQLGLRFEPMAAATLAFGLNFGAYGAEVVRGAIASVPKTQWEATVALGLSRFRRMSRVILPQALPEMVPPFGNLWIQILKSSSLLYLIGITELTFEVKQLQFEMGSMAAFSIALVVYFLLAQILVAVTRRVEARTAARIGRGAKANAVTRRRGVAPT</sequence>
<dbReference type="Gene3D" id="1.10.3720.10">
    <property type="entry name" value="MetI-like"/>
    <property type="match status" value="1"/>
</dbReference>
<dbReference type="NCBIfam" id="TIGR03004">
    <property type="entry name" value="ectoine_ehuC"/>
    <property type="match status" value="1"/>
</dbReference>